<dbReference type="SMART" id="SM00584">
    <property type="entry name" value="TLDc"/>
    <property type="match status" value="1"/>
</dbReference>
<dbReference type="GO" id="GO:0006979">
    <property type="term" value="P:response to oxidative stress"/>
    <property type="evidence" value="ECO:0007669"/>
    <property type="project" value="TreeGrafter"/>
</dbReference>
<dbReference type="AlphaFoldDB" id="R7SV85"/>
<gene>
    <name evidence="6" type="ORF">DICSQDRAFT_109514</name>
</gene>
<dbReference type="OrthoDB" id="26679at2759"/>
<dbReference type="PANTHER" id="PTHR23354">
    <property type="entry name" value="NUCLEOLAR PROTEIN 7/ESTROGEN RECEPTOR COACTIVATOR-RELATED"/>
    <property type="match status" value="1"/>
</dbReference>
<dbReference type="Pfam" id="PF07534">
    <property type="entry name" value="TLD"/>
    <property type="match status" value="1"/>
</dbReference>
<feature type="domain" description="TLDc" evidence="5">
    <location>
        <begin position="4"/>
        <end position="176"/>
    </location>
</feature>
<dbReference type="GO" id="GO:0005739">
    <property type="term" value="C:mitochondrion"/>
    <property type="evidence" value="ECO:0007669"/>
    <property type="project" value="UniProtKB-SubCell"/>
</dbReference>
<dbReference type="PROSITE" id="PS51886">
    <property type="entry name" value="TLDC"/>
    <property type="match status" value="1"/>
</dbReference>
<evidence type="ECO:0000256" key="4">
    <source>
        <dbReference type="ARBA" id="ARBA00040604"/>
    </source>
</evidence>
<dbReference type="EMBL" id="JH719430">
    <property type="protein sequence ID" value="EJF58892.1"/>
    <property type="molecule type" value="Genomic_DNA"/>
</dbReference>
<evidence type="ECO:0000313" key="6">
    <source>
        <dbReference type="EMBL" id="EJF58892.1"/>
    </source>
</evidence>
<dbReference type="OMA" id="HYGLWCD"/>
<dbReference type="HOGENOM" id="CLU_029204_0_0_1"/>
<keyword evidence="3" id="KW-0496">Mitochondrion</keyword>
<dbReference type="Proteomes" id="UP000053319">
    <property type="component" value="Unassembled WGS sequence"/>
</dbReference>
<dbReference type="RefSeq" id="XP_007368364.1">
    <property type="nucleotide sequence ID" value="XM_007368302.1"/>
</dbReference>
<dbReference type="PANTHER" id="PTHR23354:SF62">
    <property type="entry name" value="MUSTARD, ISOFORM V"/>
    <property type="match status" value="1"/>
</dbReference>
<proteinExistence type="inferred from homology"/>
<comment type="subcellular location">
    <subcellularLocation>
        <location evidence="1">Mitochondrion</location>
    </subcellularLocation>
</comment>
<dbReference type="GeneID" id="18833850"/>
<comment type="similarity">
    <text evidence="2">Belongs to the OXR1 family.</text>
</comment>
<reference evidence="6 7" key="1">
    <citation type="journal article" date="2012" name="Science">
        <title>The Paleozoic origin of enzymatic lignin decomposition reconstructed from 31 fungal genomes.</title>
        <authorList>
            <person name="Floudas D."/>
            <person name="Binder M."/>
            <person name="Riley R."/>
            <person name="Barry K."/>
            <person name="Blanchette R.A."/>
            <person name="Henrissat B."/>
            <person name="Martinez A.T."/>
            <person name="Otillar R."/>
            <person name="Spatafora J.W."/>
            <person name="Yadav J.S."/>
            <person name="Aerts A."/>
            <person name="Benoit I."/>
            <person name="Boyd A."/>
            <person name="Carlson A."/>
            <person name="Copeland A."/>
            <person name="Coutinho P.M."/>
            <person name="de Vries R.P."/>
            <person name="Ferreira P."/>
            <person name="Findley K."/>
            <person name="Foster B."/>
            <person name="Gaskell J."/>
            <person name="Glotzer D."/>
            <person name="Gorecki P."/>
            <person name="Heitman J."/>
            <person name="Hesse C."/>
            <person name="Hori C."/>
            <person name="Igarashi K."/>
            <person name="Jurgens J.A."/>
            <person name="Kallen N."/>
            <person name="Kersten P."/>
            <person name="Kohler A."/>
            <person name="Kuees U."/>
            <person name="Kumar T.K.A."/>
            <person name="Kuo A."/>
            <person name="LaButti K."/>
            <person name="Larrondo L.F."/>
            <person name="Lindquist E."/>
            <person name="Ling A."/>
            <person name="Lombard V."/>
            <person name="Lucas S."/>
            <person name="Lundell T."/>
            <person name="Martin R."/>
            <person name="McLaughlin D.J."/>
            <person name="Morgenstern I."/>
            <person name="Morin E."/>
            <person name="Murat C."/>
            <person name="Nagy L.G."/>
            <person name="Nolan M."/>
            <person name="Ohm R.A."/>
            <person name="Patyshakuliyeva A."/>
            <person name="Rokas A."/>
            <person name="Ruiz-Duenas F.J."/>
            <person name="Sabat G."/>
            <person name="Salamov A."/>
            <person name="Samejima M."/>
            <person name="Schmutz J."/>
            <person name="Slot J.C."/>
            <person name="St John F."/>
            <person name="Stenlid J."/>
            <person name="Sun H."/>
            <person name="Sun S."/>
            <person name="Syed K."/>
            <person name="Tsang A."/>
            <person name="Wiebenga A."/>
            <person name="Young D."/>
            <person name="Pisabarro A."/>
            <person name="Eastwood D.C."/>
            <person name="Martin F."/>
            <person name="Cullen D."/>
            <person name="Grigoriev I.V."/>
            <person name="Hibbett D.S."/>
        </authorList>
    </citation>
    <scope>NUCLEOTIDE SEQUENCE [LARGE SCALE GENOMIC DNA]</scope>
    <source>
        <strain evidence="6 7">LYAD-421 SS1</strain>
    </source>
</reference>
<name>R7SV85_DICSQ</name>
<evidence type="ECO:0000256" key="3">
    <source>
        <dbReference type="ARBA" id="ARBA00023128"/>
    </source>
</evidence>
<organism evidence="6 7">
    <name type="scientific">Dichomitus squalens (strain LYAD-421)</name>
    <name type="common">Western red white-rot fungus</name>
    <dbReference type="NCBI Taxonomy" id="732165"/>
    <lineage>
        <taxon>Eukaryota</taxon>
        <taxon>Fungi</taxon>
        <taxon>Dikarya</taxon>
        <taxon>Basidiomycota</taxon>
        <taxon>Agaricomycotina</taxon>
        <taxon>Agaricomycetes</taxon>
        <taxon>Polyporales</taxon>
        <taxon>Polyporaceae</taxon>
        <taxon>Dichomitus</taxon>
    </lineage>
</organism>
<evidence type="ECO:0000256" key="2">
    <source>
        <dbReference type="ARBA" id="ARBA00009540"/>
    </source>
</evidence>
<dbReference type="GO" id="GO:0005634">
    <property type="term" value="C:nucleus"/>
    <property type="evidence" value="ECO:0007669"/>
    <property type="project" value="TreeGrafter"/>
</dbReference>
<protein>
    <recommendedName>
        <fullName evidence="4">Oxidation resistance protein 1</fullName>
    </recommendedName>
</protein>
<evidence type="ECO:0000259" key="5">
    <source>
        <dbReference type="PROSITE" id="PS51886"/>
    </source>
</evidence>
<evidence type="ECO:0000256" key="1">
    <source>
        <dbReference type="ARBA" id="ARBA00004173"/>
    </source>
</evidence>
<dbReference type="InterPro" id="IPR006571">
    <property type="entry name" value="TLDc_dom"/>
</dbReference>
<accession>R7SV85</accession>
<sequence length="176" mass="19398">MTTPVLTVEIADMLRPFFPALVRLPKQWSLLYSLDQHGISLNTLYTRCQDFKGSALVVVRDSGDRVFGAWMGEGIHPSKGAYYGSGESFLWQSVGKDRVRVFKWTGKNDYVALCEPDYISFGGGDGRSGLWLDDTLIDGSSARCLTFDNEPLCSAGPRRGEAVTFECVGLEVWGIG</sequence>
<evidence type="ECO:0000313" key="7">
    <source>
        <dbReference type="Proteomes" id="UP000053319"/>
    </source>
</evidence>
<dbReference type="KEGG" id="dsq:DICSQDRAFT_109514"/>